<dbReference type="PANTHER" id="PTHR43053:SF3">
    <property type="entry name" value="ALPHA-GALACTOSIDASE C-RELATED"/>
    <property type="match status" value="1"/>
</dbReference>
<keyword evidence="1" id="KW-0378">Hydrolase</keyword>
<gene>
    <name evidence="3" type="ORF">G1H11_05120</name>
</gene>
<name>A0A6N9YI57_9ACTN</name>
<keyword evidence="2" id="KW-0326">Glycosidase</keyword>
<sequence length="443" mass="48069">MEFTLIDEVEVDVDTARIYVEGWQSWSPTGWFPAAGTGPRPDQRWQHLMRFRPGTDLPADGYQGEGLIAVDPGGELPVQVYGAPDPRATPPSIRARLSGSTVLVSADGPASVVTVPAGGDAALAAFGDLWSAALGGVPLRPAPSVWCSWYHYFEDVTEADIVENMAGIREHSLPVDVIQIDDGWQRGIGDWHGHSERFASLTGLRRRIGDAGMRAGIWVAPFLVGSGSELARTHPDWLVGEAGTNWHQDLYGLDMTHPAAREHLWTAFRELREMGFDYVKLDFLYAGAVPGSRHDGSGPLDAYRSGLRLIRDAVGPETYMLGCGAPILPSVGLVDGMRVSPDTFHAGQQDGSAGLRGAPAAAARAWQHGRLWTNDADCLVARPSFGLRATWAEVVEAYSGLRSWSDRVEDLDRWGLDTTRRLLAHPPGTRPLIDSPLSKETPA</sequence>
<keyword evidence="4" id="KW-1185">Reference proteome</keyword>
<organism evidence="3 4">
    <name type="scientific">Phytoactinopolyspora alkaliphila</name>
    <dbReference type="NCBI Taxonomy" id="1783498"/>
    <lineage>
        <taxon>Bacteria</taxon>
        <taxon>Bacillati</taxon>
        <taxon>Actinomycetota</taxon>
        <taxon>Actinomycetes</taxon>
        <taxon>Jiangellales</taxon>
        <taxon>Jiangellaceae</taxon>
        <taxon>Phytoactinopolyspora</taxon>
    </lineage>
</organism>
<accession>A0A6N9YI57</accession>
<proteinExistence type="predicted"/>
<evidence type="ECO:0000256" key="2">
    <source>
        <dbReference type="ARBA" id="ARBA00023295"/>
    </source>
</evidence>
<dbReference type="CDD" id="cd14791">
    <property type="entry name" value="GH36"/>
    <property type="match status" value="1"/>
</dbReference>
<dbReference type="EMBL" id="JAAGOB010000002">
    <property type="protein sequence ID" value="NED94686.1"/>
    <property type="molecule type" value="Genomic_DNA"/>
</dbReference>
<evidence type="ECO:0000256" key="1">
    <source>
        <dbReference type="ARBA" id="ARBA00022801"/>
    </source>
</evidence>
<dbReference type="GO" id="GO:0016052">
    <property type="term" value="P:carbohydrate catabolic process"/>
    <property type="evidence" value="ECO:0007669"/>
    <property type="project" value="InterPro"/>
</dbReference>
<dbReference type="Proteomes" id="UP000469185">
    <property type="component" value="Unassembled WGS sequence"/>
</dbReference>
<dbReference type="PANTHER" id="PTHR43053">
    <property type="entry name" value="GLYCOSIDASE FAMILY 31"/>
    <property type="match status" value="1"/>
</dbReference>
<dbReference type="SUPFAM" id="SSF51445">
    <property type="entry name" value="(Trans)glycosidases"/>
    <property type="match status" value="1"/>
</dbReference>
<dbReference type="Pfam" id="PF02065">
    <property type="entry name" value="Melibiase"/>
    <property type="match status" value="1"/>
</dbReference>
<dbReference type="InterPro" id="IPR013785">
    <property type="entry name" value="Aldolase_TIM"/>
</dbReference>
<dbReference type="InterPro" id="IPR002252">
    <property type="entry name" value="Glyco_hydro_36"/>
</dbReference>
<dbReference type="Gene3D" id="3.20.20.70">
    <property type="entry name" value="Aldolase class I"/>
    <property type="match status" value="1"/>
</dbReference>
<comment type="caution">
    <text evidence="3">The sequence shown here is derived from an EMBL/GenBank/DDBJ whole genome shotgun (WGS) entry which is preliminary data.</text>
</comment>
<dbReference type="AlphaFoldDB" id="A0A6N9YI57"/>
<dbReference type="RefSeq" id="WP_163816653.1">
    <property type="nucleotide sequence ID" value="NZ_JAAGOB010000002.1"/>
</dbReference>
<evidence type="ECO:0000313" key="4">
    <source>
        <dbReference type="Proteomes" id="UP000469185"/>
    </source>
</evidence>
<reference evidence="3 4" key="1">
    <citation type="submission" date="2020-02" db="EMBL/GenBank/DDBJ databases">
        <authorList>
            <person name="Li X.-J."/>
            <person name="Feng X.-M."/>
        </authorList>
    </citation>
    <scope>NUCLEOTIDE SEQUENCE [LARGE SCALE GENOMIC DNA]</scope>
    <source>
        <strain evidence="3 4">CGMCC 4.7225</strain>
    </source>
</reference>
<protein>
    <submittedName>
        <fullName evidence="3">Alpha-galactosidase</fullName>
    </submittedName>
</protein>
<evidence type="ECO:0000313" key="3">
    <source>
        <dbReference type="EMBL" id="NED94686.1"/>
    </source>
</evidence>
<dbReference type="InterPro" id="IPR050985">
    <property type="entry name" value="Alpha-glycosidase_related"/>
</dbReference>
<dbReference type="GO" id="GO:0004557">
    <property type="term" value="F:alpha-galactosidase activity"/>
    <property type="evidence" value="ECO:0007669"/>
    <property type="project" value="InterPro"/>
</dbReference>
<dbReference type="InterPro" id="IPR017853">
    <property type="entry name" value="GH"/>
</dbReference>